<dbReference type="EMBL" id="KN838720">
    <property type="protein sequence ID" value="KIJ96451.1"/>
    <property type="molecule type" value="Genomic_DNA"/>
</dbReference>
<feature type="region of interest" description="Disordered" evidence="1">
    <location>
        <begin position="290"/>
        <end position="386"/>
    </location>
</feature>
<proteinExistence type="predicted"/>
<dbReference type="AlphaFoldDB" id="A0A0C9XFM9"/>
<dbReference type="OrthoDB" id="3235325at2759"/>
<evidence type="ECO:0000313" key="2">
    <source>
        <dbReference type="EMBL" id="KIJ96451.1"/>
    </source>
</evidence>
<organism evidence="2 3">
    <name type="scientific">Laccaria amethystina LaAM-08-1</name>
    <dbReference type="NCBI Taxonomy" id="1095629"/>
    <lineage>
        <taxon>Eukaryota</taxon>
        <taxon>Fungi</taxon>
        <taxon>Dikarya</taxon>
        <taxon>Basidiomycota</taxon>
        <taxon>Agaricomycotina</taxon>
        <taxon>Agaricomycetes</taxon>
        <taxon>Agaricomycetidae</taxon>
        <taxon>Agaricales</taxon>
        <taxon>Agaricineae</taxon>
        <taxon>Hydnangiaceae</taxon>
        <taxon>Laccaria</taxon>
    </lineage>
</organism>
<feature type="region of interest" description="Disordered" evidence="1">
    <location>
        <begin position="1"/>
        <end position="81"/>
    </location>
</feature>
<feature type="compositionally biased region" description="Low complexity" evidence="1">
    <location>
        <begin position="476"/>
        <end position="507"/>
    </location>
</feature>
<reference evidence="3" key="2">
    <citation type="submission" date="2015-01" db="EMBL/GenBank/DDBJ databases">
        <title>Evolutionary Origins and Diversification of the Mycorrhizal Mutualists.</title>
        <authorList>
            <consortium name="DOE Joint Genome Institute"/>
            <consortium name="Mycorrhizal Genomics Consortium"/>
            <person name="Kohler A."/>
            <person name="Kuo A."/>
            <person name="Nagy L.G."/>
            <person name="Floudas D."/>
            <person name="Copeland A."/>
            <person name="Barry K.W."/>
            <person name="Cichocki N."/>
            <person name="Veneault-Fourrey C."/>
            <person name="LaButti K."/>
            <person name="Lindquist E.A."/>
            <person name="Lipzen A."/>
            <person name="Lundell T."/>
            <person name="Morin E."/>
            <person name="Murat C."/>
            <person name="Riley R."/>
            <person name="Ohm R."/>
            <person name="Sun H."/>
            <person name="Tunlid A."/>
            <person name="Henrissat B."/>
            <person name="Grigoriev I.V."/>
            <person name="Hibbett D.S."/>
            <person name="Martin F."/>
        </authorList>
    </citation>
    <scope>NUCLEOTIDE SEQUENCE [LARGE SCALE GENOMIC DNA]</scope>
    <source>
        <strain evidence="3">LaAM-08-1</strain>
    </source>
</reference>
<feature type="compositionally biased region" description="Polar residues" evidence="1">
    <location>
        <begin position="62"/>
        <end position="73"/>
    </location>
</feature>
<evidence type="ECO:0000256" key="1">
    <source>
        <dbReference type="SAM" id="MobiDB-lite"/>
    </source>
</evidence>
<evidence type="ECO:0000313" key="3">
    <source>
        <dbReference type="Proteomes" id="UP000054477"/>
    </source>
</evidence>
<feature type="region of interest" description="Disordered" evidence="1">
    <location>
        <begin position="398"/>
        <end position="524"/>
    </location>
</feature>
<reference evidence="2 3" key="1">
    <citation type="submission" date="2014-04" db="EMBL/GenBank/DDBJ databases">
        <authorList>
            <consortium name="DOE Joint Genome Institute"/>
            <person name="Kuo A."/>
            <person name="Kohler A."/>
            <person name="Nagy L.G."/>
            <person name="Floudas D."/>
            <person name="Copeland A."/>
            <person name="Barry K.W."/>
            <person name="Cichocki N."/>
            <person name="Veneault-Fourrey C."/>
            <person name="LaButti K."/>
            <person name="Lindquist E.A."/>
            <person name="Lipzen A."/>
            <person name="Lundell T."/>
            <person name="Morin E."/>
            <person name="Murat C."/>
            <person name="Sun H."/>
            <person name="Tunlid A."/>
            <person name="Henrissat B."/>
            <person name="Grigoriev I.V."/>
            <person name="Hibbett D.S."/>
            <person name="Martin F."/>
            <person name="Nordberg H.P."/>
            <person name="Cantor M.N."/>
            <person name="Hua S.X."/>
        </authorList>
    </citation>
    <scope>NUCLEOTIDE SEQUENCE [LARGE SCALE GENOMIC DNA]</scope>
    <source>
        <strain evidence="2 3">LaAM-08-1</strain>
    </source>
</reference>
<dbReference type="HOGENOM" id="CLU_519774_0_0_1"/>
<gene>
    <name evidence="2" type="ORF">K443DRAFT_10606</name>
</gene>
<feature type="compositionally biased region" description="Polar residues" evidence="1">
    <location>
        <begin position="458"/>
        <end position="469"/>
    </location>
</feature>
<keyword evidence="3" id="KW-1185">Reference proteome</keyword>
<feature type="compositionally biased region" description="Polar residues" evidence="1">
    <location>
        <begin position="19"/>
        <end position="28"/>
    </location>
</feature>
<name>A0A0C9XFM9_9AGAR</name>
<accession>A0A0C9XFM9</accession>
<dbReference type="Proteomes" id="UP000054477">
    <property type="component" value="Unassembled WGS sequence"/>
</dbReference>
<protein>
    <submittedName>
        <fullName evidence="2">Uncharacterized protein</fullName>
    </submittedName>
</protein>
<feature type="compositionally biased region" description="Polar residues" evidence="1">
    <location>
        <begin position="1"/>
        <end position="10"/>
    </location>
</feature>
<sequence length="524" mass="56351">MSGQNFYNEHNSLHLPDSFNESQSNTPAYSGVGDMPGSQRGPRSVGTFSNARRSWSGPMASSDDTSWGSSPMGSSPLPHHIHQRGRMDVYSELETAKQQILLLETQLNTMTNAFTAVVSAVPSLLHVANPLGQDLPAQTPALIQQSNTDVTMMAAASTMAPLSQADHPYVRFWMQSDWKTHRKTRSGFSNIDPVSPSAYLEDNEGQPVDADRAAYIRNVAHKLWFLLRERKIHPTTWGEVTAEADGIYKRGMAALLIEMRLCKDNWKATYLATQNYPSWYNNHVKKKTISDVKKEPKTEGVDEPAQDKKKRTADDVAMSSSSKRFKKSTLSHSTNFADVTNVASSPPRPRPDASSNASETHPKAAPPAAKPLVTRSNPPQTHGPIVLAGTLFSKPALTTLPTQQPQPTNPVTALPSAPSANPAAESTQQEPAHAMPQCRSASNAAGAPTPQPGLCEPSSESATLASTKITAEVHSAEASSTPSAATHTETPAAPAIVDSAIAATAASRKMPSASKTPRRKPMQD</sequence>
<dbReference type="STRING" id="1095629.A0A0C9XFM9"/>
<feature type="compositionally biased region" description="Low complexity" evidence="1">
    <location>
        <begin position="398"/>
        <end position="426"/>
    </location>
</feature>
<feature type="compositionally biased region" description="Polar residues" evidence="1">
    <location>
        <begin position="330"/>
        <end position="342"/>
    </location>
</feature>
<feature type="compositionally biased region" description="Basic and acidic residues" evidence="1">
    <location>
        <begin position="290"/>
        <end position="300"/>
    </location>
</feature>